<name>A0A7R9P1K5_9NEOP</name>
<gene>
    <name evidence="2" type="ORF">TTEB3V08_LOCUS11807</name>
</gene>
<feature type="region of interest" description="Disordered" evidence="1">
    <location>
        <begin position="84"/>
        <end position="111"/>
    </location>
</feature>
<proteinExistence type="predicted"/>
<organism evidence="2">
    <name type="scientific">Timema tahoe</name>
    <dbReference type="NCBI Taxonomy" id="61484"/>
    <lineage>
        <taxon>Eukaryota</taxon>
        <taxon>Metazoa</taxon>
        <taxon>Ecdysozoa</taxon>
        <taxon>Arthropoda</taxon>
        <taxon>Hexapoda</taxon>
        <taxon>Insecta</taxon>
        <taxon>Pterygota</taxon>
        <taxon>Neoptera</taxon>
        <taxon>Polyneoptera</taxon>
        <taxon>Phasmatodea</taxon>
        <taxon>Timematodea</taxon>
        <taxon>Timematoidea</taxon>
        <taxon>Timematidae</taxon>
        <taxon>Timema</taxon>
    </lineage>
</organism>
<dbReference type="AlphaFoldDB" id="A0A7R9P1K5"/>
<accession>A0A7R9P1K5</accession>
<protein>
    <submittedName>
        <fullName evidence="2">Uncharacterized protein</fullName>
    </submittedName>
</protein>
<sequence length="139" mass="16468">MLAKGNNFIQELDLLYVHDSEFPGEKKNESYRSPKTTEYDQLWKRTQINDWPWLNQWRGYREDLLGLSKPTVLKYWKKNPEEVATLQKKRKKKPVVGGSKLPDSPEADVTTRRKEWENMCMDSPLLLHTTEETYSKSFS</sequence>
<evidence type="ECO:0000313" key="2">
    <source>
        <dbReference type="EMBL" id="CAD7463928.1"/>
    </source>
</evidence>
<reference evidence="2" key="1">
    <citation type="submission" date="2020-11" db="EMBL/GenBank/DDBJ databases">
        <authorList>
            <person name="Tran Van P."/>
        </authorList>
    </citation>
    <scope>NUCLEOTIDE SEQUENCE</scope>
</reference>
<evidence type="ECO:0000256" key="1">
    <source>
        <dbReference type="SAM" id="MobiDB-lite"/>
    </source>
</evidence>
<dbReference type="EMBL" id="OE009770">
    <property type="protein sequence ID" value="CAD7463928.1"/>
    <property type="molecule type" value="Genomic_DNA"/>
</dbReference>